<reference evidence="1 2" key="1">
    <citation type="submission" date="2019-03" db="EMBL/GenBank/DDBJ databases">
        <title>Genomic analyses of the natural microbiome of Caenorhabditis elegans.</title>
        <authorList>
            <person name="Samuel B."/>
        </authorList>
    </citation>
    <scope>NUCLEOTIDE SEQUENCE [LARGE SCALE GENOMIC DNA]</scope>
    <source>
        <strain evidence="1 2">JUb102</strain>
    </source>
</reference>
<evidence type="ECO:0000313" key="1">
    <source>
        <dbReference type="EMBL" id="TCT34339.1"/>
    </source>
</evidence>
<protein>
    <submittedName>
        <fullName evidence="1">Uncharacterized protein</fullName>
    </submittedName>
</protein>
<dbReference type="EMBL" id="SMAS01000005">
    <property type="protein sequence ID" value="TCT34339.1"/>
    <property type="molecule type" value="Genomic_DNA"/>
</dbReference>
<sequence>METKSEINKISRLLNMINNRIAKIKAADIILNKNAIAYDMNNYAEVKKLIDNEVSKLEKISEAMQTSLKNRISEMNEELDTIKNRDWNSESLATEIDTYKKANLLSYSSQDFNEKNLVSIILLSDFNSLPRPIQKNIVFINSQYKHINNALMEIHQLEFQVTQEFNMEKSEVLIAAYQKELMLSQSNEQIILEMISGFNIVEMSNIFFNELIAIADTSPVKCSCGGRGRTGFCS</sequence>
<proteinExistence type="predicted"/>
<evidence type="ECO:0000313" key="2">
    <source>
        <dbReference type="Proteomes" id="UP000295055"/>
    </source>
</evidence>
<comment type="caution">
    <text evidence="1">The sequence shown here is derived from an EMBL/GenBank/DDBJ whole genome shotgun (WGS) entry which is preliminary data.</text>
</comment>
<name>A0A4R3NK52_9GAMM</name>
<dbReference type="AlphaFoldDB" id="A0A4R3NK52"/>
<dbReference type="Proteomes" id="UP000295055">
    <property type="component" value="Unassembled WGS sequence"/>
</dbReference>
<accession>A0A4R3NK52</accession>
<gene>
    <name evidence="1" type="ORF">EC835_10550</name>
</gene>
<dbReference type="RefSeq" id="WP_132496314.1">
    <property type="nucleotide sequence ID" value="NZ_SMAS01000005.1"/>
</dbReference>
<organism evidence="1 2">
    <name type="scientific">Providencia alcalifaciens</name>
    <dbReference type="NCBI Taxonomy" id="126385"/>
    <lineage>
        <taxon>Bacteria</taxon>
        <taxon>Pseudomonadati</taxon>
        <taxon>Pseudomonadota</taxon>
        <taxon>Gammaproteobacteria</taxon>
        <taxon>Enterobacterales</taxon>
        <taxon>Morganellaceae</taxon>
        <taxon>Providencia</taxon>
    </lineage>
</organism>